<evidence type="ECO:0000259" key="1">
    <source>
        <dbReference type="Pfam" id="PF13173"/>
    </source>
</evidence>
<dbReference type="PANTHER" id="PTHR43566">
    <property type="entry name" value="CONSERVED PROTEIN"/>
    <property type="match status" value="1"/>
</dbReference>
<evidence type="ECO:0000313" key="4">
    <source>
        <dbReference type="Proteomes" id="UP000033428"/>
    </source>
</evidence>
<evidence type="ECO:0000259" key="2">
    <source>
        <dbReference type="Pfam" id="PF13635"/>
    </source>
</evidence>
<sequence length="406" mass="46335">MTKYLPRENSKLISTALKTMPVVVLSGMRQTGKSTLLQRCDLFDKRRYFTFDDYNTLEIAQREPESLFSQDEEITIDEVQKYPEILNAIKRDVDKHRKPGRFILSGSANFLLLKNISETLAGRAVYLTLYPFSRRERLGHTKSCPALVHFISKGVFPKVYGIKPIGFDEILLGGMPSVALKQVKDSNIWFRGYEQTYLERDIRSLSQVADIVSFRHLLQLIALRNAQVLNQSELARDAKLNVMTTTRYISLMEASFVIFRLFPHLSNRTKRLIKSPKIYFSDSGLAAYLAGVKKLDNHEPLRGAFLENYVAQNLLEIISVYYPDAKITYWNIQGRFEVDFILELGRETVAVEVKYGSRIHENDIAGIKAYMSTSKSCSAGILVYNGTDVIKLSEKIWGVPISLFLS</sequence>
<accession>A0A0F0CT89</accession>
<dbReference type="SUPFAM" id="SSF52540">
    <property type="entry name" value="P-loop containing nucleoside triphosphate hydrolases"/>
    <property type="match status" value="1"/>
</dbReference>
<dbReference type="PANTHER" id="PTHR43566:SF2">
    <property type="entry name" value="DUF4143 DOMAIN-CONTAINING PROTEIN"/>
    <property type="match status" value="1"/>
</dbReference>
<dbReference type="Pfam" id="PF13173">
    <property type="entry name" value="AAA_14"/>
    <property type="match status" value="1"/>
</dbReference>
<protein>
    <submittedName>
        <fullName evidence="3">ATPase (AAA+ superfamily)</fullName>
    </submittedName>
</protein>
<proteinExistence type="predicted"/>
<evidence type="ECO:0000313" key="3">
    <source>
        <dbReference type="EMBL" id="KJJ85229.1"/>
    </source>
</evidence>
<name>A0A0F0CT89_9BACT</name>
<dbReference type="InterPro" id="IPR025420">
    <property type="entry name" value="DUF4143"/>
</dbReference>
<reference evidence="3 4" key="1">
    <citation type="submission" date="2015-02" db="EMBL/GenBank/DDBJ databases">
        <title>Single-cell genomics of uncultivated deep-branching MTB reveals a conserved set of magnetosome genes.</title>
        <authorList>
            <person name="Kolinko S."/>
            <person name="Richter M."/>
            <person name="Glockner F.O."/>
            <person name="Brachmann A."/>
            <person name="Schuler D."/>
        </authorList>
    </citation>
    <scope>NUCLEOTIDE SEQUENCE [LARGE SCALE GENOMIC DNA]</scope>
    <source>
        <strain evidence="3">SKK-01</strain>
    </source>
</reference>
<gene>
    <name evidence="3" type="ORF">OMAG_000941</name>
</gene>
<organism evidence="3 4">
    <name type="scientific">Candidatus Omnitrophus magneticus</name>
    <dbReference type="NCBI Taxonomy" id="1609969"/>
    <lineage>
        <taxon>Bacteria</taxon>
        <taxon>Pseudomonadati</taxon>
        <taxon>Candidatus Omnitrophota</taxon>
        <taxon>Candidatus Omnitrophus</taxon>
    </lineage>
</organism>
<dbReference type="InterPro" id="IPR041682">
    <property type="entry name" value="AAA_14"/>
</dbReference>
<comment type="caution">
    <text evidence="3">The sequence shown here is derived from an EMBL/GenBank/DDBJ whole genome shotgun (WGS) entry which is preliminary data.</text>
</comment>
<feature type="domain" description="AAA" evidence="1">
    <location>
        <begin position="21"/>
        <end position="137"/>
    </location>
</feature>
<dbReference type="AlphaFoldDB" id="A0A0F0CT89"/>
<dbReference type="Pfam" id="PF13635">
    <property type="entry name" value="DUF4143"/>
    <property type="match status" value="1"/>
</dbReference>
<keyword evidence="4" id="KW-1185">Reference proteome</keyword>
<dbReference type="EMBL" id="JYNY01000203">
    <property type="protein sequence ID" value="KJJ85229.1"/>
    <property type="molecule type" value="Genomic_DNA"/>
</dbReference>
<dbReference type="InterPro" id="IPR027417">
    <property type="entry name" value="P-loop_NTPase"/>
</dbReference>
<dbReference type="Proteomes" id="UP000033428">
    <property type="component" value="Unassembled WGS sequence"/>
</dbReference>
<feature type="domain" description="DUF4143" evidence="2">
    <location>
        <begin position="199"/>
        <end position="356"/>
    </location>
</feature>